<protein>
    <recommendedName>
        <fullName evidence="1">Immunity MXAN-0049 protein domain-containing protein</fullName>
    </recommendedName>
</protein>
<dbReference type="Pfam" id="PF07791">
    <property type="entry name" value="Imm11"/>
    <property type="match status" value="1"/>
</dbReference>
<dbReference type="RefSeq" id="WP_011398065.1">
    <property type="nucleotide sequence ID" value="NC_007645.1"/>
</dbReference>
<keyword evidence="3" id="KW-1185">Reference proteome</keyword>
<sequence>MKYFLFNSLGDTDNDSYCFTSKAPEGGIDSYDLIAGFILSDEYPDGIEDVYWRLGDNFVGLELASYIGNPNSILAFNKSSADLITSTAQSGSKSEVEMIPFTLFDHKGKILSTNYVFLNPVGSIDCINWKETVCDRRKNGDISSYEKLILDKNKMCNPPHLFRIQHLTDEYIFSEVLVNALLNADHTNLVFSEIEIH</sequence>
<organism evidence="2 3">
    <name type="scientific">Hahella chejuensis (strain KCTC 2396)</name>
    <dbReference type="NCBI Taxonomy" id="349521"/>
    <lineage>
        <taxon>Bacteria</taxon>
        <taxon>Pseudomonadati</taxon>
        <taxon>Pseudomonadota</taxon>
        <taxon>Gammaproteobacteria</taxon>
        <taxon>Oceanospirillales</taxon>
        <taxon>Hahellaceae</taxon>
        <taxon>Hahella</taxon>
    </lineage>
</organism>
<feature type="domain" description="Immunity MXAN-0049 protein" evidence="1">
    <location>
        <begin position="108"/>
        <end position="194"/>
    </location>
</feature>
<proteinExistence type="predicted"/>
<evidence type="ECO:0000313" key="3">
    <source>
        <dbReference type="Proteomes" id="UP000000238"/>
    </source>
</evidence>
<dbReference type="Proteomes" id="UP000000238">
    <property type="component" value="Chromosome"/>
</dbReference>
<dbReference type="HOGENOM" id="CLU_120443_1_0_6"/>
<dbReference type="KEGG" id="hch:HCH_04291"/>
<dbReference type="EMBL" id="CP000155">
    <property type="protein sequence ID" value="ABC30998.1"/>
    <property type="molecule type" value="Genomic_DNA"/>
</dbReference>
<reference evidence="2 3" key="1">
    <citation type="journal article" date="2005" name="Nucleic Acids Res.">
        <title>Genomic blueprint of Hahella chejuensis, a marine microbe producing an algicidal agent.</title>
        <authorList>
            <person name="Jeong H."/>
            <person name="Yim J.H."/>
            <person name="Lee C."/>
            <person name="Choi S.-H."/>
            <person name="Park Y.K."/>
            <person name="Yoon S.H."/>
            <person name="Hur C.-G."/>
            <person name="Kang H.-Y."/>
            <person name="Kim D."/>
            <person name="Lee H.H."/>
            <person name="Park K.H."/>
            <person name="Park S.-H."/>
            <person name="Park H.-S."/>
            <person name="Lee H.K."/>
            <person name="Oh T.K."/>
            <person name="Kim J.F."/>
        </authorList>
    </citation>
    <scope>NUCLEOTIDE SEQUENCE [LARGE SCALE GENOMIC DNA]</scope>
    <source>
        <strain evidence="2 3">KCTC 2396</strain>
    </source>
</reference>
<evidence type="ECO:0000259" key="1">
    <source>
        <dbReference type="Pfam" id="PF07791"/>
    </source>
</evidence>
<dbReference type="AlphaFoldDB" id="Q2SEC6"/>
<dbReference type="InterPro" id="IPR012433">
    <property type="entry name" value="Imm11"/>
</dbReference>
<accession>Q2SEC6</accession>
<name>Q2SEC6_HAHCH</name>
<gene>
    <name evidence="2" type="ordered locus">HCH_04291</name>
</gene>
<dbReference type="STRING" id="349521.HCH_04291"/>
<evidence type="ECO:0000313" key="2">
    <source>
        <dbReference type="EMBL" id="ABC30998.1"/>
    </source>
</evidence>